<dbReference type="Proteomes" id="UP001165083">
    <property type="component" value="Unassembled WGS sequence"/>
</dbReference>
<dbReference type="AlphaFoldDB" id="A0A9W6WR91"/>
<dbReference type="EMBL" id="BSXW01000202">
    <property type="protein sequence ID" value="GMF14589.1"/>
    <property type="molecule type" value="Genomic_DNA"/>
</dbReference>
<dbReference type="InterPro" id="IPR029006">
    <property type="entry name" value="ADF-H/Gelsolin-like_dom_sf"/>
</dbReference>
<dbReference type="GO" id="GO:0003779">
    <property type="term" value="F:actin binding"/>
    <property type="evidence" value="ECO:0007669"/>
    <property type="project" value="UniProtKB-KW"/>
</dbReference>
<dbReference type="Pfam" id="PF00241">
    <property type="entry name" value="Cofilin_ADF"/>
    <property type="match status" value="2"/>
</dbReference>
<dbReference type="Gene3D" id="3.40.20.10">
    <property type="entry name" value="Severin"/>
    <property type="match status" value="1"/>
</dbReference>
<keyword evidence="2" id="KW-0009">Actin-binding</keyword>
<name>A0A9W6WR91_9STRA</name>
<accession>A0A9W6WR91</accession>
<dbReference type="GO" id="GO:0015629">
    <property type="term" value="C:actin cytoskeleton"/>
    <property type="evidence" value="ECO:0007669"/>
    <property type="project" value="InterPro"/>
</dbReference>
<dbReference type="PANTHER" id="PTHR11913">
    <property type="entry name" value="COFILIN-RELATED"/>
    <property type="match status" value="1"/>
</dbReference>
<dbReference type="OrthoDB" id="10249245at2759"/>
<reference evidence="4" key="1">
    <citation type="submission" date="2023-04" db="EMBL/GenBank/DDBJ databases">
        <title>Phytophthora lilii NBRC 32176.</title>
        <authorList>
            <person name="Ichikawa N."/>
            <person name="Sato H."/>
            <person name="Tonouchi N."/>
        </authorList>
    </citation>
    <scope>NUCLEOTIDE SEQUENCE</scope>
    <source>
        <strain evidence="4">NBRC 32176</strain>
    </source>
</reference>
<gene>
    <name evidence="4" type="ORF">Plil01_000482700</name>
</gene>
<dbReference type="GO" id="GO:0030042">
    <property type="term" value="P:actin filament depolymerization"/>
    <property type="evidence" value="ECO:0007669"/>
    <property type="project" value="InterPro"/>
</dbReference>
<dbReference type="CDD" id="cd11286">
    <property type="entry name" value="ADF_cofilin_like"/>
    <property type="match status" value="1"/>
</dbReference>
<dbReference type="PROSITE" id="PS51263">
    <property type="entry name" value="ADF_H"/>
    <property type="match status" value="1"/>
</dbReference>
<dbReference type="InterPro" id="IPR002108">
    <property type="entry name" value="ADF-H"/>
</dbReference>
<dbReference type="SMART" id="SM00102">
    <property type="entry name" value="ADF"/>
    <property type="match status" value="1"/>
</dbReference>
<evidence type="ECO:0000256" key="2">
    <source>
        <dbReference type="ARBA" id="ARBA00023203"/>
    </source>
</evidence>
<evidence type="ECO:0000259" key="3">
    <source>
        <dbReference type="PROSITE" id="PS51263"/>
    </source>
</evidence>
<comment type="caution">
    <text evidence="4">The sequence shown here is derived from an EMBL/GenBank/DDBJ whole genome shotgun (WGS) entry which is preliminary data.</text>
</comment>
<feature type="domain" description="ADF-H" evidence="3">
    <location>
        <begin position="2"/>
        <end position="160"/>
    </location>
</feature>
<organism evidence="4 5">
    <name type="scientific">Phytophthora lilii</name>
    <dbReference type="NCBI Taxonomy" id="2077276"/>
    <lineage>
        <taxon>Eukaryota</taxon>
        <taxon>Sar</taxon>
        <taxon>Stramenopiles</taxon>
        <taxon>Oomycota</taxon>
        <taxon>Peronosporomycetes</taxon>
        <taxon>Peronosporales</taxon>
        <taxon>Peronosporaceae</taxon>
        <taxon>Phytophthora</taxon>
    </lineage>
</organism>
<sequence>MSSGVTVNDEIITQFNDFKLKCAPHDFRYFIYKIEGDSTIVIESTGPRSESYQDLANKLAQITDDCRYALVDLDQTTKDVRPTTKFVFISWCVDYHIATLSSPTSNSLVCRSPDTARIRSKMLYASSKLAIKRALMGVGIFLTATDASELSLENIEDGVALRAESPAFWQKKSA</sequence>
<protein>
    <submittedName>
        <fullName evidence="4">Unnamed protein product</fullName>
    </submittedName>
</protein>
<evidence type="ECO:0000256" key="1">
    <source>
        <dbReference type="ARBA" id="ARBA00006844"/>
    </source>
</evidence>
<proteinExistence type="inferred from homology"/>
<dbReference type="InterPro" id="IPR017904">
    <property type="entry name" value="ADF/Cofilin"/>
</dbReference>
<evidence type="ECO:0000313" key="4">
    <source>
        <dbReference type="EMBL" id="GMF14589.1"/>
    </source>
</evidence>
<comment type="similarity">
    <text evidence="1">Belongs to the actin-binding proteins ADF family.</text>
</comment>
<evidence type="ECO:0000313" key="5">
    <source>
        <dbReference type="Proteomes" id="UP001165083"/>
    </source>
</evidence>
<keyword evidence="5" id="KW-1185">Reference proteome</keyword>
<dbReference type="SUPFAM" id="SSF55753">
    <property type="entry name" value="Actin depolymerizing proteins"/>
    <property type="match status" value="1"/>
</dbReference>